<accession>A0A139PZF2</accession>
<protein>
    <recommendedName>
        <fullName evidence="4">ABC-2 family transporter protein</fullName>
    </recommendedName>
</protein>
<evidence type="ECO:0000313" key="3">
    <source>
        <dbReference type="Proteomes" id="UP000070458"/>
    </source>
</evidence>
<keyword evidence="1" id="KW-0812">Transmembrane</keyword>
<feature type="transmembrane region" description="Helical" evidence="1">
    <location>
        <begin position="62"/>
        <end position="84"/>
    </location>
</feature>
<feature type="transmembrane region" description="Helical" evidence="1">
    <location>
        <begin position="151"/>
        <end position="170"/>
    </location>
</feature>
<gene>
    <name evidence="2" type="ORF">SMIDD26_00291</name>
</gene>
<keyword evidence="1" id="KW-0472">Membrane</keyword>
<comment type="caution">
    <text evidence="2">The sequence shown here is derived from an EMBL/GenBank/DDBJ whole genome shotgun (WGS) entry which is preliminary data.</text>
</comment>
<organism evidence="2 3">
    <name type="scientific">Streptococcus mitis</name>
    <dbReference type="NCBI Taxonomy" id="28037"/>
    <lineage>
        <taxon>Bacteria</taxon>
        <taxon>Bacillati</taxon>
        <taxon>Bacillota</taxon>
        <taxon>Bacilli</taxon>
        <taxon>Lactobacillales</taxon>
        <taxon>Streptococcaceae</taxon>
        <taxon>Streptococcus</taxon>
        <taxon>Streptococcus mitis group</taxon>
    </lineage>
</organism>
<feature type="transmembrane region" description="Helical" evidence="1">
    <location>
        <begin position="20"/>
        <end position="42"/>
    </location>
</feature>
<evidence type="ECO:0000313" key="2">
    <source>
        <dbReference type="EMBL" id="KXT95667.1"/>
    </source>
</evidence>
<dbReference type="PATRIC" id="fig|28037.233.peg.311"/>
<feature type="transmembrane region" description="Helical" evidence="1">
    <location>
        <begin position="177"/>
        <end position="201"/>
    </location>
</feature>
<dbReference type="RefSeq" id="WP_061438688.1">
    <property type="nucleotide sequence ID" value="NZ_KQ970285.1"/>
</dbReference>
<dbReference type="Proteomes" id="UP000070458">
    <property type="component" value="Unassembled WGS sequence"/>
</dbReference>
<evidence type="ECO:0000256" key="1">
    <source>
        <dbReference type="SAM" id="Phobius"/>
    </source>
</evidence>
<dbReference type="AlphaFoldDB" id="A0A139PZF2"/>
<dbReference type="EMBL" id="LQOD01000038">
    <property type="protein sequence ID" value="KXT95667.1"/>
    <property type="molecule type" value="Genomic_DNA"/>
</dbReference>
<evidence type="ECO:0008006" key="4">
    <source>
        <dbReference type="Google" id="ProtNLM"/>
    </source>
</evidence>
<sequence>MKDIFWAVLSTTWNRKESKLFLLFSLIPILYLASTFMETSFMNVTSIETGAKLSFLEMYDGIFNLSFNSTLPTLSLFLLILSVVRSDIELHRLFLYKDIERKKILLSKILSILSLFALFVLIFSLLMFGVYYLRVIHLPFASGEFLGQDSLLAIFSIFGTILHHVFYIFLLTMISLFFSNIASIVSGIILLIFTGILPLFGKIGLIFPNGFRLLAEEGNFHLAYIGIISITTFYSLILFYFSLKKFRKVEF</sequence>
<keyword evidence="1" id="KW-1133">Transmembrane helix</keyword>
<feature type="transmembrane region" description="Helical" evidence="1">
    <location>
        <begin position="221"/>
        <end position="243"/>
    </location>
</feature>
<proteinExistence type="predicted"/>
<dbReference type="OrthoDB" id="2220470at2"/>
<name>A0A139PZF2_STRMT</name>
<reference evidence="2 3" key="1">
    <citation type="submission" date="2016-01" db="EMBL/GenBank/DDBJ databases">
        <title>Highly variable Streptococcus oralis are common among viridans streptococci isolated from primates.</title>
        <authorList>
            <person name="Denapaite D."/>
            <person name="Rieger M."/>
            <person name="Koendgen S."/>
            <person name="Brueckner R."/>
            <person name="Ochigava I."/>
            <person name="Kappeler P."/>
            <person name="Maetz-Rensing K."/>
            <person name="Leendertz F."/>
            <person name="Hakenbeck R."/>
        </authorList>
    </citation>
    <scope>NUCLEOTIDE SEQUENCE [LARGE SCALE GENOMIC DNA]</scope>
    <source>
        <strain evidence="2 3">DD26</strain>
    </source>
</reference>
<feature type="transmembrane region" description="Helical" evidence="1">
    <location>
        <begin position="105"/>
        <end position="131"/>
    </location>
</feature>